<dbReference type="AlphaFoldDB" id="A0A975IMI6"/>
<sequence length="88" mass="9540">MAEADQYLPEDATYLLQDVSVLFGGDSDDFDFTRGSPEWTVLAACSDAPWLEDSDTIEIAAAPTQALTAGTIRAARAGRYRDTVSCEF</sequence>
<evidence type="ECO:0000313" key="1">
    <source>
        <dbReference type="EMBL" id="QTX03547.1"/>
    </source>
</evidence>
<accession>A0A975IMI6</accession>
<gene>
    <name evidence="1" type="ORF">G127AT_09285</name>
</gene>
<protein>
    <submittedName>
        <fullName evidence="1">Uncharacterized protein</fullName>
    </submittedName>
</protein>
<proteinExistence type="predicted"/>
<dbReference type="KEGG" id="aarc:G127AT_09285"/>
<dbReference type="Proteomes" id="UP000671914">
    <property type="component" value="Chromosome"/>
</dbReference>
<dbReference type="EMBL" id="CP071696">
    <property type="protein sequence ID" value="QTX03547.1"/>
    <property type="molecule type" value="Genomic_DNA"/>
</dbReference>
<name>A0A975IMI6_9MICO</name>
<evidence type="ECO:0000313" key="2">
    <source>
        <dbReference type="Proteomes" id="UP000671914"/>
    </source>
</evidence>
<dbReference type="RefSeq" id="WP_210896252.1">
    <property type="nucleotide sequence ID" value="NZ_CP071696.1"/>
</dbReference>
<reference evidence="1" key="1">
    <citation type="submission" date="2021-03" db="EMBL/GenBank/DDBJ databases">
        <title>Agromyces archimandritus sp. nov., isolated from the cockroach Archimandrita tessellata.</title>
        <authorList>
            <person name="Guzman J."/>
            <person name="Ortuzar M."/>
            <person name="Poehlein A."/>
            <person name="Daniel R."/>
            <person name="Trujillo M."/>
            <person name="Vilcinskas A."/>
        </authorList>
    </citation>
    <scope>NUCLEOTIDE SEQUENCE</scope>
    <source>
        <strain evidence="1">G127AT</strain>
    </source>
</reference>
<keyword evidence="2" id="KW-1185">Reference proteome</keyword>
<organism evidence="1 2">
    <name type="scientific">Agromyces archimandritae</name>
    <dbReference type="NCBI Taxonomy" id="2781962"/>
    <lineage>
        <taxon>Bacteria</taxon>
        <taxon>Bacillati</taxon>
        <taxon>Actinomycetota</taxon>
        <taxon>Actinomycetes</taxon>
        <taxon>Micrococcales</taxon>
        <taxon>Microbacteriaceae</taxon>
        <taxon>Agromyces</taxon>
    </lineage>
</organism>